<dbReference type="SMART" id="SM00345">
    <property type="entry name" value="HTH_GNTR"/>
    <property type="match status" value="1"/>
</dbReference>
<evidence type="ECO:0000256" key="2">
    <source>
        <dbReference type="ARBA" id="ARBA00022898"/>
    </source>
</evidence>
<sequence>MSDAWTPDLEASGKPHYLAIADAIAEDIRTGRLPPAARLPPQRQLADRLAINFTTVARGYVEAQRRGLIEARVGQGTFVRAGAPARLAPALARRRDSVDLSMNLPPEPTDPALLARMAQGLAELGPVLLPLLRYQGFGGSAEDKDAARRWLARRGLDASTERILVTPGAHAGLLAAFSVLTRPGDVICTEALTYPGARSLAAQLGLKIVGLPMDAEGIDADALAEACAAHGPRALYLNPTMLNPTTVTISERRRLAIIAVARRFRLPIVEDDAYGLVPVAGPPAFATLAPDITTHISGLAKCMGAGLRLAYLVAPDARSLWPLSAALRTATVMASPITTALATRWIDDGTADDILGFIRSESVARQQIAAEVLPPGSYRADPEGFHLWVELPPAWSRSTFAAHLGGTGIGLVPSDAFATFEGPPEAVRVCLGGAADRATVRRALEYMAHGLAEAPARASAFL</sequence>
<dbReference type="PANTHER" id="PTHR46577:SF1">
    <property type="entry name" value="HTH-TYPE TRANSCRIPTIONAL REGULATORY PROTEIN GABR"/>
    <property type="match status" value="1"/>
</dbReference>
<comment type="similarity">
    <text evidence="1">In the C-terminal section; belongs to the class-I pyridoxal-phosphate-dependent aminotransferase family.</text>
</comment>
<dbReference type="GO" id="GO:0003700">
    <property type="term" value="F:DNA-binding transcription factor activity"/>
    <property type="evidence" value="ECO:0007669"/>
    <property type="project" value="InterPro"/>
</dbReference>
<dbReference type="GO" id="GO:0003677">
    <property type="term" value="F:DNA binding"/>
    <property type="evidence" value="ECO:0007669"/>
    <property type="project" value="UniProtKB-KW"/>
</dbReference>
<evidence type="ECO:0000313" key="7">
    <source>
        <dbReference type="EMBL" id="MBH0237374.1"/>
    </source>
</evidence>
<evidence type="ECO:0000259" key="6">
    <source>
        <dbReference type="PROSITE" id="PS50949"/>
    </source>
</evidence>
<name>A0A931I100_9HYPH</name>
<dbReference type="InterPro" id="IPR004839">
    <property type="entry name" value="Aminotransferase_I/II_large"/>
</dbReference>
<accession>A0A931I100</accession>
<gene>
    <name evidence="7" type="ORF">I5731_06035</name>
</gene>
<evidence type="ECO:0000256" key="1">
    <source>
        <dbReference type="ARBA" id="ARBA00005384"/>
    </source>
</evidence>
<organism evidence="7 8">
    <name type="scientific">Methylobrevis albus</name>
    <dbReference type="NCBI Taxonomy" id="2793297"/>
    <lineage>
        <taxon>Bacteria</taxon>
        <taxon>Pseudomonadati</taxon>
        <taxon>Pseudomonadota</taxon>
        <taxon>Alphaproteobacteria</taxon>
        <taxon>Hyphomicrobiales</taxon>
        <taxon>Pleomorphomonadaceae</taxon>
        <taxon>Methylobrevis</taxon>
    </lineage>
</organism>
<reference evidence="7" key="1">
    <citation type="submission" date="2020-12" db="EMBL/GenBank/DDBJ databases">
        <title>Methylobrevis albus sp. nov., isolated from fresh water lack sediment.</title>
        <authorList>
            <person name="Zou Q."/>
        </authorList>
    </citation>
    <scope>NUCLEOTIDE SEQUENCE</scope>
    <source>
        <strain evidence="7">L22</strain>
    </source>
</reference>
<keyword evidence="7" id="KW-0032">Aminotransferase</keyword>
<keyword evidence="7" id="KW-0808">Transferase</keyword>
<keyword evidence="4" id="KW-0238">DNA-binding</keyword>
<dbReference type="PROSITE" id="PS50949">
    <property type="entry name" value="HTH_GNTR"/>
    <property type="match status" value="1"/>
</dbReference>
<dbReference type="CDD" id="cd07377">
    <property type="entry name" value="WHTH_GntR"/>
    <property type="match status" value="1"/>
</dbReference>
<dbReference type="SUPFAM" id="SSF53383">
    <property type="entry name" value="PLP-dependent transferases"/>
    <property type="match status" value="1"/>
</dbReference>
<dbReference type="AlphaFoldDB" id="A0A931I100"/>
<evidence type="ECO:0000256" key="5">
    <source>
        <dbReference type="ARBA" id="ARBA00023163"/>
    </source>
</evidence>
<dbReference type="GO" id="GO:0030170">
    <property type="term" value="F:pyridoxal phosphate binding"/>
    <property type="evidence" value="ECO:0007669"/>
    <property type="project" value="InterPro"/>
</dbReference>
<dbReference type="InterPro" id="IPR036388">
    <property type="entry name" value="WH-like_DNA-bd_sf"/>
</dbReference>
<dbReference type="InterPro" id="IPR015424">
    <property type="entry name" value="PyrdxlP-dep_Trfase"/>
</dbReference>
<proteinExistence type="inferred from homology"/>
<keyword evidence="3" id="KW-0805">Transcription regulation</keyword>
<protein>
    <submittedName>
        <fullName evidence="7">PLP-dependent aminotransferase family protein</fullName>
    </submittedName>
</protein>
<dbReference type="Proteomes" id="UP000631694">
    <property type="component" value="Unassembled WGS sequence"/>
</dbReference>
<keyword evidence="8" id="KW-1185">Reference proteome</keyword>
<keyword evidence="2" id="KW-0663">Pyridoxal phosphate</keyword>
<dbReference type="Pfam" id="PF00392">
    <property type="entry name" value="GntR"/>
    <property type="match status" value="1"/>
</dbReference>
<dbReference type="Gene3D" id="3.40.640.10">
    <property type="entry name" value="Type I PLP-dependent aspartate aminotransferase-like (Major domain)"/>
    <property type="match status" value="1"/>
</dbReference>
<dbReference type="InterPro" id="IPR051446">
    <property type="entry name" value="HTH_trans_reg/aminotransferase"/>
</dbReference>
<dbReference type="Gene3D" id="1.10.10.10">
    <property type="entry name" value="Winged helix-like DNA-binding domain superfamily/Winged helix DNA-binding domain"/>
    <property type="match status" value="1"/>
</dbReference>
<dbReference type="InterPro" id="IPR015421">
    <property type="entry name" value="PyrdxlP-dep_Trfase_major"/>
</dbReference>
<dbReference type="EMBL" id="JADZLT010000043">
    <property type="protein sequence ID" value="MBH0237374.1"/>
    <property type="molecule type" value="Genomic_DNA"/>
</dbReference>
<evidence type="ECO:0000256" key="3">
    <source>
        <dbReference type="ARBA" id="ARBA00023015"/>
    </source>
</evidence>
<dbReference type="SUPFAM" id="SSF46785">
    <property type="entry name" value="Winged helix' DNA-binding domain"/>
    <property type="match status" value="1"/>
</dbReference>
<feature type="domain" description="HTH gntR-type" evidence="6">
    <location>
        <begin position="14"/>
        <end position="82"/>
    </location>
</feature>
<dbReference type="InterPro" id="IPR000524">
    <property type="entry name" value="Tscrpt_reg_HTH_GntR"/>
</dbReference>
<dbReference type="Pfam" id="PF00155">
    <property type="entry name" value="Aminotran_1_2"/>
    <property type="match status" value="1"/>
</dbReference>
<dbReference type="RefSeq" id="WP_197310474.1">
    <property type="nucleotide sequence ID" value="NZ_JADZLT010000043.1"/>
</dbReference>
<comment type="caution">
    <text evidence="7">The sequence shown here is derived from an EMBL/GenBank/DDBJ whole genome shotgun (WGS) entry which is preliminary data.</text>
</comment>
<dbReference type="PANTHER" id="PTHR46577">
    <property type="entry name" value="HTH-TYPE TRANSCRIPTIONAL REGULATORY PROTEIN GABR"/>
    <property type="match status" value="1"/>
</dbReference>
<dbReference type="InterPro" id="IPR036390">
    <property type="entry name" value="WH_DNA-bd_sf"/>
</dbReference>
<evidence type="ECO:0000313" key="8">
    <source>
        <dbReference type="Proteomes" id="UP000631694"/>
    </source>
</evidence>
<keyword evidence="5" id="KW-0804">Transcription</keyword>
<dbReference type="GO" id="GO:0008483">
    <property type="term" value="F:transaminase activity"/>
    <property type="evidence" value="ECO:0007669"/>
    <property type="project" value="UniProtKB-KW"/>
</dbReference>
<evidence type="ECO:0000256" key="4">
    <source>
        <dbReference type="ARBA" id="ARBA00023125"/>
    </source>
</evidence>
<dbReference type="CDD" id="cd00609">
    <property type="entry name" value="AAT_like"/>
    <property type="match status" value="1"/>
</dbReference>